<sequence>MNIHRILWKGIYYNTLEYLHIQSGTTHKIVGNITGIANEQPLHVHYEIHTNLQWEMLSVDIQLTDHVVKKLQFSRQDNRWHDQHGTIHAIFDNCVDVDISLTPFTNTLPINRLSLAVGESREINVVYFDLPAMDMKPVKQRYTRLSTLRYKYETLYSGFTAEIEVDDQGFVIDYPEIWERVIQVRHIEE</sequence>
<dbReference type="SUPFAM" id="SSF159275">
    <property type="entry name" value="PA1994-like"/>
    <property type="match status" value="1"/>
</dbReference>
<proteinExistence type="predicted"/>
<dbReference type="InterPro" id="IPR009467">
    <property type="entry name" value="Glycolipid-bd_prot_put"/>
</dbReference>
<accession>A0ABS7GJN9</accession>
<dbReference type="Proteomes" id="UP000812961">
    <property type="component" value="Unassembled WGS sequence"/>
</dbReference>
<dbReference type="Pfam" id="PF06475">
    <property type="entry name" value="Glycolipid_bind"/>
    <property type="match status" value="1"/>
</dbReference>
<gene>
    <name evidence="1" type="ORF">K1Y79_21715</name>
</gene>
<reference evidence="1 2" key="1">
    <citation type="submission" date="2021-08" db="EMBL/GenBank/DDBJ databases">
        <title>The genome sequence of Chitinophaga sp. B61.</title>
        <authorList>
            <person name="Zhang X."/>
        </authorList>
    </citation>
    <scope>NUCLEOTIDE SEQUENCE [LARGE SCALE GENOMIC DNA]</scope>
    <source>
        <strain evidence="1 2">B61</strain>
    </source>
</reference>
<dbReference type="EMBL" id="JAICCF010000004">
    <property type="protein sequence ID" value="MBW8686969.1"/>
    <property type="molecule type" value="Genomic_DNA"/>
</dbReference>
<organism evidence="1 2">
    <name type="scientific">Chitinophaga rhizophila</name>
    <dbReference type="NCBI Taxonomy" id="2866212"/>
    <lineage>
        <taxon>Bacteria</taxon>
        <taxon>Pseudomonadati</taxon>
        <taxon>Bacteroidota</taxon>
        <taxon>Chitinophagia</taxon>
        <taxon>Chitinophagales</taxon>
        <taxon>Chitinophagaceae</taxon>
        <taxon>Chitinophaga</taxon>
    </lineage>
</organism>
<evidence type="ECO:0000313" key="1">
    <source>
        <dbReference type="EMBL" id="MBW8686969.1"/>
    </source>
</evidence>
<dbReference type="RefSeq" id="WP_220252298.1">
    <property type="nucleotide sequence ID" value="NZ_JAICCF010000004.1"/>
</dbReference>
<comment type="caution">
    <text evidence="1">The sequence shown here is derived from an EMBL/GenBank/DDBJ whole genome shotgun (WGS) entry which is preliminary data.</text>
</comment>
<evidence type="ECO:0000313" key="2">
    <source>
        <dbReference type="Proteomes" id="UP000812961"/>
    </source>
</evidence>
<name>A0ABS7GJN9_9BACT</name>
<keyword evidence="2" id="KW-1185">Reference proteome</keyword>
<protein>
    <submittedName>
        <fullName evidence="1">Glycolipid-binding domain-containing protein</fullName>
    </submittedName>
</protein>